<dbReference type="EMBL" id="JBDIZK010000001">
    <property type="protein sequence ID" value="MEN3745738.1"/>
    <property type="molecule type" value="Genomic_DNA"/>
</dbReference>
<keyword evidence="2 7" id="KW-1003">Cell membrane</keyword>
<gene>
    <name evidence="7 8" type="primary">lgt</name>
    <name evidence="8" type="ORF">TPR58_01065</name>
</gene>
<keyword evidence="6 7" id="KW-0472">Membrane</keyword>
<dbReference type="HAMAP" id="MF_01147">
    <property type="entry name" value="Lgt"/>
    <property type="match status" value="1"/>
</dbReference>
<comment type="pathway">
    <text evidence="7">Protein modification; lipoprotein biosynthesis (diacylglyceryl transfer).</text>
</comment>
<feature type="binding site" evidence="7">
    <location>
        <position position="152"/>
    </location>
    <ligand>
        <name>a 1,2-diacyl-sn-glycero-3-phospho-(1'-sn-glycerol)</name>
        <dbReference type="ChEBI" id="CHEBI:64716"/>
    </ligand>
</feature>
<feature type="transmembrane region" description="Helical" evidence="7">
    <location>
        <begin position="257"/>
        <end position="275"/>
    </location>
</feature>
<sequence length="294" mass="32736">MLLSVLSAAASDHLTYAGLGLDPVALKIGSFAIKWYSLAYIAGILIGWWYLLRLLAQPGAPMSRRHADDLVFYATLGIIIGGRLGYAIFYDPALLVNPLQFLKLWEGGMSLHGGVIGTTVAILWLSRRNGLNWLRVHDYVACCAPFGLFFGRLANFVNGELWGKPSEMPWAIVFNRTVEAGLVEPARHPSQLYEAGLEGLVLFAILAWMFWRTKARYEPGKLVGVFLLGYGAFRFFVEFFREPDSQFKNTVFETTIHMGQLLCLPMIAGGIYLILTAKKRRQRVEPIAGSESVA</sequence>
<comment type="function">
    <text evidence="7">Catalyzes the transfer of the diacylglyceryl group from phosphatidylglycerol to the sulfhydryl group of the N-terminal cysteine of a prolipoprotein, the first step in the formation of mature lipoproteins.</text>
</comment>
<dbReference type="Proteomes" id="UP001427805">
    <property type="component" value="Unassembled WGS sequence"/>
</dbReference>
<dbReference type="RefSeq" id="WP_346244745.1">
    <property type="nucleotide sequence ID" value="NZ_JBDIZK010000001.1"/>
</dbReference>
<evidence type="ECO:0000256" key="3">
    <source>
        <dbReference type="ARBA" id="ARBA00022679"/>
    </source>
</evidence>
<evidence type="ECO:0000256" key="5">
    <source>
        <dbReference type="ARBA" id="ARBA00022989"/>
    </source>
</evidence>
<accession>A0ABV0B3T9</accession>
<dbReference type="PANTHER" id="PTHR30589:SF0">
    <property type="entry name" value="PHOSPHATIDYLGLYCEROL--PROLIPOPROTEIN DIACYLGLYCERYL TRANSFERASE"/>
    <property type="match status" value="1"/>
</dbReference>
<name>A0ABV0B3T9_9SPHN</name>
<keyword evidence="5 7" id="KW-1133">Transmembrane helix</keyword>
<feature type="transmembrane region" description="Helical" evidence="7">
    <location>
        <begin position="138"/>
        <end position="157"/>
    </location>
</feature>
<feature type="transmembrane region" description="Helical" evidence="7">
    <location>
        <begin position="109"/>
        <end position="126"/>
    </location>
</feature>
<keyword evidence="9" id="KW-1185">Reference proteome</keyword>
<organism evidence="8 9">
    <name type="scientific">Sphingomonas rustica</name>
    <dbReference type="NCBI Taxonomy" id="3103142"/>
    <lineage>
        <taxon>Bacteria</taxon>
        <taxon>Pseudomonadati</taxon>
        <taxon>Pseudomonadota</taxon>
        <taxon>Alphaproteobacteria</taxon>
        <taxon>Sphingomonadales</taxon>
        <taxon>Sphingomonadaceae</taxon>
        <taxon>Sphingomonas</taxon>
    </lineage>
</organism>
<evidence type="ECO:0000256" key="2">
    <source>
        <dbReference type="ARBA" id="ARBA00022475"/>
    </source>
</evidence>
<dbReference type="Pfam" id="PF01790">
    <property type="entry name" value="LGT"/>
    <property type="match status" value="1"/>
</dbReference>
<dbReference type="PANTHER" id="PTHR30589">
    <property type="entry name" value="PROLIPOPROTEIN DIACYLGLYCERYL TRANSFERASE"/>
    <property type="match status" value="1"/>
</dbReference>
<feature type="transmembrane region" description="Helical" evidence="7">
    <location>
        <begin position="220"/>
        <end position="237"/>
    </location>
</feature>
<comment type="similarity">
    <text evidence="1 7">Belongs to the Lgt family.</text>
</comment>
<evidence type="ECO:0000313" key="9">
    <source>
        <dbReference type="Proteomes" id="UP001427805"/>
    </source>
</evidence>
<feature type="transmembrane region" description="Helical" evidence="7">
    <location>
        <begin position="33"/>
        <end position="51"/>
    </location>
</feature>
<dbReference type="NCBIfam" id="TIGR00544">
    <property type="entry name" value="lgt"/>
    <property type="match status" value="1"/>
</dbReference>
<comment type="subcellular location">
    <subcellularLocation>
        <location evidence="7">Cell membrane</location>
        <topology evidence="7">Multi-pass membrane protein</topology>
    </subcellularLocation>
</comment>
<reference evidence="8 9" key="1">
    <citation type="submission" date="2024-05" db="EMBL/GenBank/DDBJ databases">
        <title>Sphingomonas sp. HF-S3 16S ribosomal RNA gene Genome sequencing and assembly.</title>
        <authorList>
            <person name="Lee H."/>
        </authorList>
    </citation>
    <scope>NUCLEOTIDE SEQUENCE [LARGE SCALE GENOMIC DNA]</scope>
    <source>
        <strain evidence="8 9">HF-S3</strain>
    </source>
</reference>
<evidence type="ECO:0000256" key="6">
    <source>
        <dbReference type="ARBA" id="ARBA00023136"/>
    </source>
</evidence>
<comment type="caution">
    <text evidence="8">The sequence shown here is derived from an EMBL/GenBank/DDBJ whole genome shotgun (WGS) entry which is preliminary data.</text>
</comment>
<feature type="transmembrane region" description="Helical" evidence="7">
    <location>
        <begin position="192"/>
        <end position="211"/>
    </location>
</feature>
<evidence type="ECO:0000256" key="1">
    <source>
        <dbReference type="ARBA" id="ARBA00007150"/>
    </source>
</evidence>
<dbReference type="InterPro" id="IPR001640">
    <property type="entry name" value="Lgt"/>
</dbReference>
<protein>
    <recommendedName>
        <fullName evidence="7">Phosphatidylglycerol--prolipoprotein diacylglyceryl transferase</fullName>
        <ecNumber evidence="7">2.5.1.145</ecNumber>
    </recommendedName>
</protein>
<dbReference type="GO" id="GO:0008961">
    <property type="term" value="F:phosphatidylglycerol-prolipoprotein diacylglyceryl transferase activity"/>
    <property type="evidence" value="ECO:0007669"/>
    <property type="project" value="UniProtKB-EC"/>
</dbReference>
<keyword evidence="4 7" id="KW-0812">Transmembrane</keyword>
<dbReference type="PROSITE" id="PS01311">
    <property type="entry name" value="LGT"/>
    <property type="match status" value="1"/>
</dbReference>
<proteinExistence type="inferred from homology"/>
<feature type="transmembrane region" description="Helical" evidence="7">
    <location>
        <begin position="71"/>
        <end position="89"/>
    </location>
</feature>
<dbReference type="EC" id="2.5.1.145" evidence="7"/>
<comment type="catalytic activity">
    <reaction evidence="7">
        <text>L-cysteinyl-[prolipoprotein] + a 1,2-diacyl-sn-glycero-3-phospho-(1'-sn-glycerol) = an S-1,2-diacyl-sn-glyceryl-L-cysteinyl-[prolipoprotein] + sn-glycerol 1-phosphate + H(+)</text>
        <dbReference type="Rhea" id="RHEA:56712"/>
        <dbReference type="Rhea" id="RHEA-COMP:14679"/>
        <dbReference type="Rhea" id="RHEA-COMP:14680"/>
        <dbReference type="ChEBI" id="CHEBI:15378"/>
        <dbReference type="ChEBI" id="CHEBI:29950"/>
        <dbReference type="ChEBI" id="CHEBI:57685"/>
        <dbReference type="ChEBI" id="CHEBI:64716"/>
        <dbReference type="ChEBI" id="CHEBI:140658"/>
        <dbReference type="EC" id="2.5.1.145"/>
    </reaction>
</comment>
<evidence type="ECO:0000313" key="8">
    <source>
        <dbReference type="EMBL" id="MEN3745738.1"/>
    </source>
</evidence>
<evidence type="ECO:0000256" key="4">
    <source>
        <dbReference type="ARBA" id="ARBA00022692"/>
    </source>
</evidence>
<keyword evidence="3 7" id="KW-0808">Transferase</keyword>
<evidence type="ECO:0000256" key="7">
    <source>
        <dbReference type="HAMAP-Rule" id="MF_01147"/>
    </source>
</evidence>